<dbReference type="OrthoDB" id="43122at2759"/>
<feature type="region of interest" description="Disordered" evidence="1">
    <location>
        <begin position="665"/>
        <end position="867"/>
    </location>
</feature>
<feature type="compositionally biased region" description="Low complexity" evidence="1">
    <location>
        <begin position="541"/>
        <end position="551"/>
    </location>
</feature>
<dbReference type="InterPro" id="IPR029071">
    <property type="entry name" value="Ubiquitin-like_domsf"/>
</dbReference>
<organism evidence="2 3">
    <name type="scientific">Beauveria bassiana D1-5</name>
    <dbReference type="NCBI Taxonomy" id="1245745"/>
    <lineage>
        <taxon>Eukaryota</taxon>
        <taxon>Fungi</taxon>
        <taxon>Dikarya</taxon>
        <taxon>Ascomycota</taxon>
        <taxon>Pezizomycotina</taxon>
        <taxon>Sordariomycetes</taxon>
        <taxon>Hypocreomycetidae</taxon>
        <taxon>Hypocreales</taxon>
        <taxon>Cordycipitaceae</taxon>
        <taxon>Beauveria</taxon>
    </lineage>
</organism>
<gene>
    <name evidence="2" type="ORF">BBAD15_g4491</name>
</gene>
<name>A0A0A2WAZ2_BEABA</name>
<feature type="compositionally biased region" description="Basic residues" evidence="1">
    <location>
        <begin position="720"/>
        <end position="731"/>
    </location>
</feature>
<dbReference type="PANTHER" id="PTHR38700">
    <property type="entry name" value="YALI0E22418P"/>
    <property type="match status" value="1"/>
</dbReference>
<feature type="compositionally biased region" description="Basic and acidic residues" evidence="1">
    <location>
        <begin position="108"/>
        <end position="117"/>
    </location>
</feature>
<feature type="compositionally biased region" description="Basic and acidic residues" evidence="1">
    <location>
        <begin position="91"/>
        <end position="100"/>
    </location>
</feature>
<feature type="compositionally biased region" description="Basic and acidic residues" evidence="1">
    <location>
        <begin position="32"/>
        <end position="45"/>
    </location>
</feature>
<dbReference type="Gene3D" id="3.10.20.90">
    <property type="entry name" value="Phosphatidylinositol 3-kinase Catalytic Subunit, Chain A, domain 1"/>
    <property type="match status" value="1"/>
</dbReference>
<sequence>MATEATSTEVAQSTSRYRMLRGKSSSSPRVLDIFRDSDKLEESPTRRLRSSSVHTLKAGPGDKNVPDVPALPSYVLTPKPVNIPPPATFKSQDEEKKPDSAAEVQKVVADDVHEKNSTEASGEPSLPPLQQTKSKSKRLMFGKKELESEPLPGAEGLDLEVQRNTSERQRPDPPRLQATLATPPPKRKPSLFGLFSKGKKLSPTPTQPDTPSSVATTVFTSRGSSLETASNPDSLGIPSSVDKPASYTTHRPQTTPVMHASHNSERVSTSSLFTGIVTNEYWKRVAVRCQSSTINLPVASDTNAVDILLMASTMMRHHINPASSVVVESYLMLGLERRLRRYERIRDVMNTWDKDHENSLLILGCPASMSDHDLDIDAVPDSKEAPPGFTLQLYQSSRPGKWNKRWVTLLENGQMYSAKTADALPGDAACTQLCHMADFDIYSPKEAEIRQSVKPPKKFCYAIKSQQKSTRVPDEVNFVHYFSTDNEETATQFYDMVHRWRSWLLVAKKLALDRKMNAPAPQITFGSANGSDTSADEIKSDSQTTSSATSSFGIGTFQPLLDVNNLSQLAEEARKLMPVGPSRSATADEKHEARQPPCTPVSKVKNQQAKPSLKRAETDKYSGSPPNSMYHNSPGPIRVDRLKTSPKAANATPLEFDAFIFDAPEEEEKPDKPDAPDVPEEPELRSWFPSAAEHTAKIRKHEPPPMFRRPATADAALHGNQRRPKPSHYNRSHFLEPPRLFDGFGGGGAPSSKPTSLAPPIYKLPGTPMMPCAPRPRPMARSNTGIGGPPEPQHGARQRSRSTAPSSHGRRHMPENMPPLPALPTRSMSRDAASAPPPAPIAPLCIPSRSSPPQRVPALQSVSGQQI</sequence>
<evidence type="ECO:0000313" key="2">
    <source>
        <dbReference type="EMBL" id="KGQ10149.1"/>
    </source>
</evidence>
<feature type="compositionally biased region" description="Polar residues" evidence="1">
    <location>
        <begin position="246"/>
        <end position="256"/>
    </location>
</feature>
<evidence type="ECO:0000256" key="1">
    <source>
        <dbReference type="SAM" id="MobiDB-lite"/>
    </source>
</evidence>
<evidence type="ECO:0008006" key="4">
    <source>
        <dbReference type="Google" id="ProtNLM"/>
    </source>
</evidence>
<feature type="compositionally biased region" description="Polar residues" evidence="1">
    <location>
        <begin position="214"/>
        <end position="233"/>
    </location>
</feature>
<dbReference type="Gene3D" id="2.30.29.30">
    <property type="entry name" value="Pleckstrin-homology domain (PH domain)/Phosphotyrosine-binding domain (PTB)"/>
    <property type="match status" value="1"/>
</dbReference>
<dbReference type="AlphaFoldDB" id="A0A0A2WAZ2"/>
<reference evidence="2 3" key="1">
    <citation type="submission" date="2012-10" db="EMBL/GenBank/DDBJ databases">
        <title>Genome sequencing and analysis of entomopathogenic fungi Beauveria bassiana D1-5.</title>
        <authorList>
            <person name="Li Q."/>
            <person name="Wang L."/>
            <person name="Zhang Z."/>
            <person name="Wang Q."/>
            <person name="Ren J."/>
            <person name="Wang M."/>
            <person name="Xu W."/>
            <person name="Wang J."/>
            <person name="Lu Y."/>
            <person name="Du Q."/>
            <person name="Sun Z."/>
        </authorList>
    </citation>
    <scope>NUCLEOTIDE SEQUENCE [LARGE SCALE GENOMIC DNA]</scope>
    <source>
        <strain evidence="2 3">D1-5</strain>
    </source>
</reference>
<protein>
    <recommendedName>
        <fullName evidence="4">PH domain-containing protein</fullName>
    </recommendedName>
</protein>
<comment type="caution">
    <text evidence="2">The sequence shown here is derived from an EMBL/GenBank/DDBJ whole genome shotgun (WGS) entry which is preliminary data.</text>
</comment>
<dbReference type="SUPFAM" id="SSF54236">
    <property type="entry name" value="Ubiquitin-like"/>
    <property type="match status" value="1"/>
</dbReference>
<accession>A0A0A2WAZ2</accession>
<proteinExistence type="predicted"/>
<dbReference type="PANTHER" id="PTHR38700:SF1">
    <property type="entry name" value="PH DOMAIN-CONTAINING PROTEIN"/>
    <property type="match status" value="1"/>
</dbReference>
<feature type="region of interest" description="Disordered" evidence="1">
    <location>
        <begin position="1"/>
        <end position="263"/>
    </location>
</feature>
<dbReference type="STRING" id="1245745.A0A0A2WAZ2"/>
<feature type="compositionally biased region" description="Polar residues" evidence="1">
    <location>
        <begin position="1"/>
        <end position="16"/>
    </location>
</feature>
<feature type="compositionally biased region" description="Low complexity" evidence="1">
    <location>
        <begin position="202"/>
        <end position="213"/>
    </location>
</feature>
<feature type="region of interest" description="Disordered" evidence="1">
    <location>
        <begin position="520"/>
        <end position="551"/>
    </location>
</feature>
<dbReference type="HOGENOM" id="CLU_013664_0_0_1"/>
<feature type="region of interest" description="Disordered" evidence="1">
    <location>
        <begin position="578"/>
        <end position="634"/>
    </location>
</feature>
<feature type="compositionally biased region" description="Polar residues" evidence="1">
    <location>
        <begin position="524"/>
        <end position="533"/>
    </location>
</feature>
<dbReference type="EMBL" id="ANFO01000354">
    <property type="protein sequence ID" value="KGQ10149.1"/>
    <property type="molecule type" value="Genomic_DNA"/>
</dbReference>
<evidence type="ECO:0000313" key="3">
    <source>
        <dbReference type="Proteomes" id="UP000030106"/>
    </source>
</evidence>
<dbReference type="Proteomes" id="UP000030106">
    <property type="component" value="Unassembled WGS sequence"/>
</dbReference>
<dbReference type="InterPro" id="IPR011993">
    <property type="entry name" value="PH-like_dom_sf"/>
</dbReference>
<dbReference type="eggNOG" id="ENOG502S3MD">
    <property type="taxonomic scope" value="Eukaryota"/>
</dbReference>